<feature type="transmembrane region" description="Helical" evidence="1">
    <location>
        <begin position="138"/>
        <end position="156"/>
    </location>
</feature>
<dbReference type="OrthoDB" id="1817010at2"/>
<reference evidence="2 3" key="1">
    <citation type="submission" date="2011-02" db="EMBL/GenBank/DDBJ databases">
        <authorList>
            <person name="Nelson K.E."/>
            <person name="Sutton G."/>
            <person name="Torralba M."/>
            <person name="Durkin S."/>
            <person name="Harkins D."/>
            <person name="Montgomery R."/>
            <person name="Ziemer C."/>
            <person name="Klaassens E."/>
            <person name="Ocuiv P."/>
            <person name="Morrison M."/>
        </authorList>
    </citation>
    <scope>NUCLEOTIDE SEQUENCE [LARGE SCALE GENOMIC DNA]</scope>
    <source>
        <strain evidence="2 3">8</strain>
    </source>
</reference>
<keyword evidence="3" id="KW-1185">Reference proteome</keyword>
<dbReference type="AlphaFoldDB" id="E9SHI9"/>
<protein>
    <submittedName>
        <fullName evidence="2">Conserved domain protein</fullName>
    </submittedName>
</protein>
<evidence type="ECO:0000313" key="2">
    <source>
        <dbReference type="EMBL" id="EGC01213.1"/>
    </source>
</evidence>
<accession>E9SHI9</accession>
<dbReference type="STRING" id="246199.CUS_6923"/>
<evidence type="ECO:0000256" key="1">
    <source>
        <dbReference type="SAM" id="Phobius"/>
    </source>
</evidence>
<comment type="caution">
    <text evidence="2">The sequence shown here is derived from an EMBL/GenBank/DDBJ whole genome shotgun (WGS) entry which is preliminary data.</text>
</comment>
<keyword evidence="1" id="KW-1133">Transmembrane helix</keyword>
<dbReference type="EMBL" id="ADKM02000134">
    <property type="protein sequence ID" value="EGC01213.1"/>
    <property type="molecule type" value="Genomic_DNA"/>
</dbReference>
<evidence type="ECO:0000313" key="3">
    <source>
        <dbReference type="Proteomes" id="UP000004259"/>
    </source>
</evidence>
<sequence length="321" mass="36284">MNNRCKFCGYRFKDKGEQICPECLTAREEDITCGSFGEDDHSHAVYDDRYFSSQTYARNDTFRDGRAEFLKDERRAENRTAASKYEKRNGGDISMEMNTGRAQPFGYGYDPQNIRPSERGYTPPANGQGKPNGCGKGCLVFIILMVILVSCFFYMVDHPKAVEKLFGGKLNTENTVQTEQGEMSCFFVSSVRDEIDSDSEDLNTFTKKNLFLIENGEMVESSDASARKLYSYQCEFRFKYEDNSPVSRDDLDIKNVHCAAFDADDNIISSYDGFVADKVLITVGSQSSIRPTLLCDSECSRVVISIDAEFKGESVNYDFEI</sequence>
<gene>
    <name evidence="2" type="ORF">CUS_6923</name>
</gene>
<organism evidence="2 3">
    <name type="scientific">Ruminococcus albus 8</name>
    <dbReference type="NCBI Taxonomy" id="246199"/>
    <lineage>
        <taxon>Bacteria</taxon>
        <taxon>Bacillati</taxon>
        <taxon>Bacillota</taxon>
        <taxon>Clostridia</taxon>
        <taxon>Eubacteriales</taxon>
        <taxon>Oscillospiraceae</taxon>
        <taxon>Ruminococcus</taxon>
    </lineage>
</organism>
<proteinExistence type="predicted"/>
<keyword evidence="1" id="KW-0472">Membrane</keyword>
<name>E9SHI9_RUMAL</name>
<keyword evidence="1" id="KW-0812">Transmembrane</keyword>
<dbReference type="RefSeq" id="WP_002853390.1">
    <property type="nucleotide sequence ID" value="NZ_ADKM02000134.1"/>
</dbReference>
<dbReference type="Proteomes" id="UP000004259">
    <property type="component" value="Unassembled WGS sequence"/>
</dbReference>